<accession>A0A183BXG7</accession>
<reference evidence="3" key="3">
    <citation type="submission" date="2016-06" db="UniProtKB">
        <authorList>
            <consortium name="WormBaseParasite"/>
        </authorList>
    </citation>
    <scope>IDENTIFICATION</scope>
</reference>
<reference evidence="2" key="1">
    <citation type="submission" date="2013-12" db="EMBL/GenBank/DDBJ databases">
        <authorList>
            <person name="Aslett M."/>
        </authorList>
    </citation>
    <scope>NUCLEOTIDE SEQUENCE [LARGE SCALE GENOMIC DNA]</scope>
    <source>
        <strain evidence="2">Lindley</strain>
    </source>
</reference>
<evidence type="ECO:0000313" key="2">
    <source>
        <dbReference type="Proteomes" id="UP000050741"/>
    </source>
</evidence>
<reference evidence="2" key="2">
    <citation type="submission" date="2014-05" db="EMBL/GenBank/DDBJ databases">
        <title>The genome and life-stage specific transcriptomes of Globodera pallida elucidate key aspects of plant parasitism by a cyst nematode.</title>
        <authorList>
            <person name="Cotton J.A."/>
            <person name="Lilley C.J."/>
            <person name="Jones L.M."/>
            <person name="Kikuchi T."/>
            <person name="Reid A.J."/>
            <person name="Thorpe P."/>
            <person name="Tsai I.J."/>
            <person name="Beasley H."/>
            <person name="Blok V."/>
            <person name="Cock P.J.A."/>
            <person name="Van den Akker S.E."/>
            <person name="Holroyd N."/>
            <person name="Hunt M."/>
            <person name="Mantelin S."/>
            <person name="Naghra H."/>
            <person name="Pain A."/>
            <person name="Palomares-Rius J.E."/>
            <person name="Zarowiecki M."/>
            <person name="Berriman M."/>
            <person name="Jones J.T."/>
            <person name="Urwin P.E."/>
        </authorList>
    </citation>
    <scope>NUCLEOTIDE SEQUENCE [LARGE SCALE GENOMIC DNA]</scope>
    <source>
        <strain evidence="2">Lindley</strain>
    </source>
</reference>
<evidence type="ECO:0000256" key="1">
    <source>
        <dbReference type="SAM" id="MobiDB-lite"/>
    </source>
</evidence>
<dbReference type="WBParaSite" id="GPLIN_000530600">
    <property type="protein sequence ID" value="GPLIN_000530600"/>
    <property type="gene ID" value="GPLIN_000530600"/>
</dbReference>
<dbReference type="AlphaFoldDB" id="A0A183BXG7"/>
<dbReference type="Proteomes" id="UP000050741">
    <property type="component" value="Unassembled WGS sequence"/>
</dbReference>
<name>A0A183BXG7_GLOPA</name>
<keyword evidence="2" id="KW-1185">Reference proteome</keyword>
<feature type="region of interest" description="Disordered" evidence="1">
    <location>
        <begin position="1"/>
        <end position="70"/>
    </location>
</feature>
<proteinExistence type="predicted"/>
<sequence>MDIDPRSPGSPPVAPLLTLSFESSLPPGPLSPSSTDRTSADFVVTIDYTPPENLSAPGRPRVRPPSPFELNGPQKIEIITGVTGPVPPQPLNFLALISCYVPCSG</sequence>
<protein>
    <submittedName>
        <fullName evidence="3">Uncharacterized protein</fullName>
    </submittedName>
</protein>
<organism evidence="2 3">
    <name type="scientific">Globodera pallida</name>
    <name type="common">Potato cyst nematode worm</name>
    <name type="synonym">Heterodera pallida</name>
    <dbReference type="NCBI Taxonomy" id="36090"/>
    <lineage>
        <taxon>Eukaryota</taxon>
        <taxon>Metazoa</taxon>
        <taxon>Ecdysozoa</taxon>
        <taxon>Nematoda</taxon>
        <taxon>Chromadorea</taxon>
        <taxon>Rhabditida</taxon>
        <taxon>Tylenchina</taxon>
        <taxon>Tylenchomorpha</taxon>
        <taxon>Tylenchoidea</taxon>
        <taxon>Heteroderidae</taxon>
        <taxon>Heteroderinae</taxon>
        <taxon>Globodera</taxon>
    </lineage>
</organism>
<evidence type="ECO:0000313" key="3">
    <source>
        <dbReference type="WBParaSite" id="GPLIN_000530600"/>
    </source>
</evidence>